<evidence type="ECO:0000313" key="6">
    <source>
        <dbReference type="EMBL" id="OFJ55255.1"/>
    </source>
</evidence>
<keyword evidence="4" id="KW-0503">Monooxygenase</keyword>
<dbReference type="CDD" id="cd01097">
    <property type="entry name" value="Tetrahydromethanopterin_reductase"/>
    <property type="match status" value="1"/>
</dbReference>
<dbReference type="GO" id="GO:0046306">
    <property type="term" value="P:alkanesulfonate catabolic process"/>
    <property type="evidence" value="ECO:0007669"/>
    <property type="project" value="TreeGrafter"/>
</dbReference>
<gene>
    <name evidence="6" type="ORF">BEL07_03195</name>
</gene>
<dbReference type="PANTHER" id="PTHR42847:SF4">
    <property type="entry name" value="ALKANESULFONATE MONOOXYGENASE-RELATED"/>
    <property type="match status" value="1"/>
</dbReference>
<dbReference type="Gene3D" id="3.20.20.30">
    <property type="entry name" value="Luciferase-like domain"/>
    <property type="match status" value="1"/>
</dbReference>
<keyword evidence="2" id="KW-0288">FMN</keyword>
<reference evidence="6 7" key="1">
    <citation type="submission" date="2016-09" db="EMBL/GenBank/DDBJ databases">
        <title>genome sequence of Mycobacterium sp. 739 SCH.</title>
        <authorList>
            <person name="Greninger A.L."/>
            <person name="Qin X."/>
            <person name="Jerome K."/>
            <person name="Vora S."/>
            <person name="Quinn K."/>
        </authorList>
    </citation>
    <scope>NUCLEOTIDE SEQUENCE [LARGE SCALE GENOMIC DNA]</scope>
    <source>
        <strain evidence="6 7">SCH</strain>
    </source>
</reference>
<protein>
    <submittedName>
        <fullName evidence="6">F420-dependent oxidoreductase</fullName>
    </submittedName>
</protein>
<evidence type="ECO:0000256" key="3">
    <source>
        <dbReference type="ARBA" id="ARBA00023002"/>
    </source>
</evidence>
<evidence type="ECO:0000256" key="1">
    <source>
        <dbReference type="ARBA" id="ARBA00022630"/>
    </source>
</evidence>
<sequence>MVSTQSQRARPLRFGLTTALPRGREFADFTAAVEDVGFDVMTFADHLLPTLAPFSGAAAAAAATTRLHVGTLVLNNDLRHPVDVAREAVTLAAISGGRFELGLGAGHMKSEYDAAGLRFDDAATRVDRLVEAVEVICPLLTGRAVAVDGTHYRVHAGAGELVAAPPYRVPLLLGGNGSRVLSLAGRVADIVGLAGVTHNADATEVRLTHFDDRGVIDRIEVVRAAAGDRFEEIELNGLIQFVVPTTDRAAAAAEIAGAVGGVSPATILDSPFVLLGTHEEMAETLVDRQRRYGISYWTVFDELAGRPSALPDIAKVIALLRG</sequence>
<dbReference type="GO" id="GO:0008726">
    <property type="term" value="F:alkanesulfonate monooxygenase activity"/>
    <property type="evidence" value="ECO:0007669"/>
    <property type="project" value="TreeGrafter"/>
</dbReference>
<accession>A0A1E8QAB0</accession>
<keyword evidence="3" id="KW-0560">Oxidoreductase</keyword>
<dbReference type="PANTHER" id="PTHR42847">
    <property type="entry name" value="ALKANESULFONATE MONOOXYGENASE"/>
    <property type="match status" value="1"/>
</dbReference>
<keyword evidence="1" id="KW-0285">Flavoprotein</keyword>
<feature type="domain" description="Luciferase-like" evidence="5">
    <location>
        <begin position="21"/>
        <end position="244"/>
    </location>
</feature>
<organism evidence="6 7">
    <name type="scientific">Mycolicibacterium grossiae</name>
    <dbReference type="NCBI Taxonomy" id="1552759"/>
    <lineage>
        <taxon>Bacteria</taxon>
        <taxon>Bacillati</taxon>
        <taxon>Actinomycetota</taxon>
        <taxon>Actinomycetes</taxon>
        <taxon>Mycobacteriales</taxon>
        <taxon>Mycobacteriaceae</taxon>
        <taxon>Mycolicibacterium</taxon>
    </lineage>
</organism>
<evidence type="ECO:0000259" key="5">
    <source>
        <dbReference type="Pfam" id="PF00296"/>
    </source>
</evidence>
<dbReference type="InterPro" id="IPR050172">
    <property type="entry name" value="SsuD_RutA_monooxygenase"/>
</dbReference>
<dbReference type="NCBIfam" id="TIGR03621">
    <property type="entry name" value="F420_MSMEG_2516"/>
    <property type="match status" value="1"/>
</dbReference>
<dbReference type="SUPFAM" id="SSF51679">
    <property type="entry name" value="Bacterial luciferase-like"/>
    <property type="match status" value="1"/>
</dbReference>
<dbReference type="Proteomes" id="UP000178953">
    <property type="component" value="Unassembled WGS sequence"/>
</dbReference>
<dbReference type="InterPro" id="IPR011251">
    <property type="entry name" value="Luciferase-like_dom"/>
</dbReference>
<dbReference type="EMBL" id="MCHX01000005">
    <property type="protein sequence ID" value="OFJ55255.1"/>
    <property type="molecule type" value="Genomic_DNA"/>
</dbReference>
<evidence type="ECO:0000256" key="2">
    <source>
        <dbReference type="ARBA" id="ARBA00022643"/>
    </source>
</evidence>
<evidence type="ECO:0000256" key="4">
    <source>
        <dbReference type="ARBA" id="ARBA00023033"/>
    </source>
</evidence>
<keyword evidence="7" id="KW-1185">Reference proteome</keyword>
<dbReference type="Pfam" id="PF00296">
    <property type="entry name" value="Bac_luciferase"/>
    <property type="match status" value="1"/>
</dbReference>
<dbReference type="InterPro" id="IPR036661">
    <property type="entry name" value="Luciferase-like_sf"/>
</dbReference>
<evidence type="ECO:0000313" key="7">
    <source>
        <dbReference type="Proteomes" id="UP000178953"/>
    </source>
</evidence>
<dbReference type="InterPro" id="IPR019923">
    <property type="entry name" value="Lucif-like_OxRdtase_MSMEG_2516"/>
</dbReference>
<name>A0A1E8QAB0_9MYCO</name>
<comment type="caution">
    <text evidence="6">The sequence shown here is derived from an EMBL/GenBank/DDBJ whole genome shotgun (WGS) entry which is preliminary data.</text>
</comment>
<proteinExistence type="predicted"/>
<dbReference type="AlphaFoldDB" id="A0A1E8QAB0"/>